<proteinExistence type="predicted"/>
<comment type="caution">
    <text evidence="2">The sequence shown here is derived from an EMBL/GenBank/DDBJ whole genome shotgun (WGS) entry which is preliminary data.</text>
</comment>
<name>A0A2U1KSG5_ARTAN</name>
<dbReference type="AlphaFoldDB" id="A0A2U1KSG5"/>
<dbReference type="PANTHER" id="PTHR48055:SF2">
    <property type="entry name" value="RECEPTOR-LIKE PROTEIN KINASE 7"/>
    <property type="match status" value="1"/>
</dbReference>
<dbReference type="Gene3D" id="1.10.510.10">
    <property type="entry name" value="Transferase(Phosphotransferase) domain 1"/>
    <property type="match status" value="1"/>
</dbReference>
<keyword evidence="3" id="KW-1185">Reference proteome</keyword>
<dbReference type="GO" id="GO:0016020">
    <property type="term" value="C:membrane"/>
    <property type="evidence" value="ECO:0007669"/>
    <property type="project" value="TreeGrafter"/>
</dbReference>
<dbReference type="OrthoDB" id="4062651at2759"/>
<organism evidence="2 3">
    <name type="scientific">Artemisia annua</name>
    <name type="common">Sweet wormwood</name>
    <dbReference type="NCBI Taxonomy" id="35608"/>
    <lineage>
        <taxon>Eukaryota</taxon>
        <taxon>Viridiplantae</taxon>
        <taxon>Streptophyta</taxon>
        <taxon>Embryophyta</taxon>
        <taxon>Tracheophyta</taxon>
        <taxon>Spermatophyta</taxon>
        <taxon>Magnoliopsida</taxon>
        <taxon>eudicotyledons</taxon>
        <taxon>Gunneridae</taxon>
        <taxon>Pentapetalae</taxon>
        <taxon>asterids</taxon>
        <taxon>campanulids</taxon>
        <taxon>Asterales</taxon>
        <taxon>Asteraceae</taxon>
        <taxon>Asteroideae</taxon>
        <taxon>Anthemideae</taxon>
        <taxon>Artemisiinae</taxon>
        <taxon>Artemisia</taxon>
    </lineage>
</organism>
<evidence type="ECO:0000313" key="2">
    <source>
        <dbReference type="EMBL" id="PWA39681.1"/>
    </source>
</evidence>
<dbReference type="PANTHER" id="PTHR48055">
    <property type="entry name" value="LEUCINE-RICH REPEAT RECEPTOR PROTEIN KINASE EMS1"/>
    <property type="match status" value="1"/>
</dbReference>
<evidence type="ECO:0000259" key="1">
    <source>
        <dbReference type="Pfam" id="PF07714"/>
    </source>
</evidence>
<dbReference type="GO" id="GO:0004672">
    <property type="term" value="F:protein kinase activity"/>
    <property type="evidence" value="ECO:0007669"/>
    <property type="project" value="InterPro"/>
</dbReference>
<feature type="domain" description="Serine-threonine/tyrosine-protein kinase catalytic" evidence="1">
    <location>
        <begin position="8"/>
        <end position="98"/>
    </location>
</feature>
<protein>
    <submittedName>
        <fullName evidence="2">Leucine-rich repeat-containing protein</fullName>
    </submittedName>
</protein>
<dbReference type="InterPro" id="IPR011009">
    <property type="entry name" value="Kinase-like_dom_sf"/>
</dbReference>
<dbReference type="Proteomes" id="UP000245207">
    <property type="component" value="Unassembled WGS sequence"/>
</dbReference>
<dbReference type="EMBL" id="PKPP01014411">
    <property type="protein sequence ID" value="PWA39681.1"/>
    <property type="molecule type" value="Genomic_DNA"/>
</dbReference>
<evidence type="ECO:0000313" key="3">
    <source>
        <dbReference type="Proteomes" id="UP000245207"/>
    </source>
</evidence>
<dbReference type="STRING" id="35608.A0A2U1KSG5"/>
<gene>
    <name evidence="2" type="ORF">CTI12_AA572190</name>
</gene>
<dbReference type="InterPro" id="IPR001245">
    <property type="entry name" value="Ser-Thr/Tyr_kinase_cat_dom"/>
</dbReference>
<sequence length="110" mass="12379">MYRQYASTSKATMKCDVYSFGVVLMELITENKPVKIEFGNNNIVDCISTKVETEMEIEVLEPRLSGDSDIEMMKVLRVAINCTHKTDTIRPNMNEVVQLVNEAGSTNLNS</sequence>
<dbReference type="Pfam" id="PF07714">
    <property type="entry name" value="PK_Tyr_Ser-Thr"/>
    <property type="match status" value="1"/>
</dbReference>
<accession>A0A2U1KSG5</accession>
<dbReference type="InterPro" id="IPR051564">
    <property type="entry name" value="LRR_receptor-like_kinase"/>
</dbReference>
<reference evidence="2 3" key="1">
    <citation type="journal article" date="2018" name="Mol. Plant">
        <title>The genome of Artemisia annua provides insight into the evolution of Asteraceae family and artemisinin biosynthesis.</title>
        <authorList>
            <person name="Shen Q."/>
            <person name="Zhang L."/>
            <person name="Liao Z."/>
            <person name="Wang S."/>
            <person name="Yan T."/>
            <person name="Shi P."/>
            <person name="Liu M."/>
            <person name="Fu X."/>
            <person name="Pan Q."/>
            <person name="Wang Y."/>
            <person name="Lv Z."/>
            <person name="Lu X."/>
            <person name="Zhang F."/>
            <person name="Jiang W."/>
            <person name="Ma Y."/>
            <person name="Chen M."/>
            <person name="Hao X."/>
            <person name="Li L."/>
            <person name="Tang Y."/>
            <person name="Lv G."/>
            <person name="Zhou Y."/>
            <person name="Sun X."/>
            <person name="Brodelius P.E."/>
            <person name="Rose J.K.C."/>
            <person name="Tang K."/>
        </authorList>
    </citation>
    <scope>NUCLEOTIDE SEQUENCE [LARGE SCALE GENOMIC DNA]</scope>
    <source>
        <strain evidence="3">cv. Huhao1</strain>
        <tissue evidence="2">Leaf</tissue>
    </source>
</reference>
<dbReference type="SUPFAM" id="SSF56112">
    <property type="entry name" value="Protein kinase-like (PK-like)"/>
    <property type="match status" value="1"/>
</dbReference>